<evidence type="ECO:0000259" key="3">
    <source>
        <dbReference type="Pfam" id="PF01648"/>
    </source>
</evidence>
<dbReference type="KEGG" id="dpi:BN4_11244"/>
<evidence type="ECO:0000313" key="5">
    <source>
        <dbReference type="Proteomes" id="UP000011724"/>
    </source>
</evidence>
<dbReference type="Pfam" id="PF01648">
    <property type="entry name" value="ACPS"/>
    <property type="match status" value="1"/>
</dbReference>
<evidence type="ECO:0000256" key="2">
    <source>
        <dbReference type="ARBA" id="ARBA00022679"/>
    </source>
</evidence>
<dbReference type="GO" id="GO:0000287">
    <property type="term" value="F:magnesium ion binding"/>
    <property type="evidence" value="ECO:0007669"/>
    <property type="project" value="InterPro"/>
</dbReference>
<dbReference type="EMBL" id="FO203427">
    <property type="protein sequence ID" value="CCH48481.1"/>
    <property type="molecule type" value="Genomic_DNA"/>
</dbReference>
<dbReference type="PANTHER" id="PTHR12215">
    <property type="entry name" value="PHOSPHOPANTETHEINE TRANSFERASE"/>
    <property type="match status" value="1"/>
</dbReference>
<dbReference type="InterPro" id="IPR008278">
    <property type="entry name" value="4-PPantetheinyl_Trfase_dom"/>
</dbReference>
<proteinExistence type="inferred from homology"/>
<keyword evidence="2" id="KW-0808">Transferase</keyword>
<dbReference type="GO" id="GO:0019878">
    <property type="term" value="P:lysine biosynthetic process via aminoadipic acid"/>
    <property type="evidence" value="ECO:0007669"/>
    <property type="project" value="TreeGrafter"/>
</dbReference>
<reference evidence="4 5" key="1">
    <citation type="journal article" date="2013" name="PLoS ONE">
        <title>The first genomic and proteomic characterization of a deep-sea sulfate reducer: insights into the piezophilic lifestyle of Desulfovibrio piezophilus.</title>
        <authorList>
            <person name="Pradel N."/>
            <person name="Ji B."/>
            <person name="Gimenez G."/>
            <person name="Talla E."/>
            <person name="Lenoble P."/>
            <person name="Garel M."/>
            <person name="Tamburini C."/>
            <person name="Fourquet P."/>
            <person name="Lebrun R."/>
            <person name="Bertin P."/>
            <person name="Denis Y."/>
            <person name="Pophillat M."/>
            <person name="Barbe V."/>
            <person name="Ollivier B."/>
            <person name="Dolla A."/>
        </authorList>
    </citation>
    <scope>NUCLEOTIDE SEQUENCE [LARGE SCALE GENOMIC DNA]</scope>
    <source>
        <strain evidence="5">DSM 10523 / SB164P1</strain>
    </source>
</reference>
<dbReference type="STRING" id="1322246.BN4_11244"/>
<dbReference type="InterPro" id="IPR050559">
    <property type="entry name" value="P-Pant_transferase_sf"/>
</dbReference>
<dbReference type="GO" id="GO:0008897">
    <property type="term" value="F:holo-[acyl-carrier-protein] synthase activity"/>
    <property type="evidence" value="ECO:0007669"/>
    <property type="project" value="InterPro"/>
</dbReference>
<dbReference type="OrthoDB" id="9808281at2"/>
<dbReference type="eggNOG" id="COG2091">
    <property type="taxonomic scope" value="Bacteria"/>
</dbReference>
<comment type="similarity">
    <text evidence="1">Belongs to the P-Pant transferase superfamily. Gsp/Sfp/HetI/AcpT family.</text>
</comment>
<dbReference type="HOGENOM" id="CLU_057011_2_4_7"/>
<feature type="domain" description="4'-phosphopantetheinyl transferase" evidence="3">
    <location>
        <begin position="123"/>
        <end position="222"/>
    </location>
</feature>
<dbReference type="InterPro" id="IPR037143">
    <property type="entry name" value="4-PPantetheinyl_Trfase_dom_sf"/>
</dbReference>
<sequence length="230" mass="25819">MERVWNLERRRDGQFFIAESEIHLWQLDDIEAGWSSQSMLDGLSLDEQEKADLFGCPLSRNRYIQCRLWLRGVLAGYLGCERSEVPLVYSDGGKPFLSESKLDFTLSHSGNRALLGVSLEHELGVDIEKIAPVPEAALISGRWFSAEEHLSISLANDADMAFLQCWVRHEAVHKAIGQGLALPMDSIKIPCVQNEMGTVFHGGRKIQVQNVQVKGPYVAAIAWFHKDSQK</sequence>
<organism evidence="4 5">
    <name type="scientific">Pseudodesulfovibrio piezophilus (strain DSM 21447 / JCM 15486 / C1TLV30)</name>
    <name type="common">Desulfovibrio piezophilus</name>
    <dbReference type="NCBI Taxonomy" id="1322246"/>
    <lineage>
        <taxon>Bacteria</taxon>
        <taxon>Pseudomonadati</taxon>
        <taxon>Thermodesulfobacteriota</taxon>
        <taxon>Desulfovibrionia</taxon>
        <taxon>Desulfovibrionales</taxon>
        <taxon>Desulfovibrionaceae</taxon>
    </lineage>
</organism>
<dbReference type="RefSeq" id="WP_015414529.1">
    <property type="nucleotide sequence ID" value="NC_020409.1"/>
</dbReference>
<dbReference type="PANTHER" id="PTHR12215:SF10">
    <property type="entry name" value="L-AMINOADIPATE-SEMIALDEHYDE DEHYDROGENASE-PHOSPHOPANTETHEINYL TRANSFERASE"/>
    <property type="match status" value="1"/>
</dbReference>
<dbReference type="SUPFAM" id="SSF56214">
    <property type="entry name" value="4'-phosphopantetheinyl transferase"/>
    <property type="match status" value="2"/>
</dbReference>
<dbReference type="Gene3D" id="3.90.470.20">
    <property type="entry name" value="4'-phosphopantetheinyl transferase domain"/>
    <property type="match status" value="2"/>
</dbReference>
<accession>M1WJU0</accession>
<name>M1WJU0_PSEP2</name>
<protein>
    <recommendedName>
        <fullName evidence="3">4'-phosphopantetheinyl transferase domain-containing protein</fullName>
    </recommendedName>
</protein>
<dbReference type="Proteomes" id="UP000011724">
    <property type="component" value="Chromosome"/>
</dbReference>
<reference evidence="5" key="2">
    <citation type="journal article" date="2013" name="Stand. Genomic Sci.">
        <title>Complete genome sequence of Desulfocapsa sulfexigens, a marine deltaproteobacterium specialized in disproportionating inorganic sulfur compounds.</title>
        <authorList>
            <person name="Finster K.W."/>
            <person name="Kjeldsen K.U."/>
            <person name="Kube M."/>
            <person name="Reinhardt R."/>
            <person name="Mussmann M."/>
            <person name="Amann R."/>
            <person name="Schreiber L."/>
        </authorList>
    </citation>
    <scope>NUCLEOTIDE SEQUENCE [LARGE SCALE GENOMIC DNA]</scope>
    <source>
        <strain evidence="5">DSM 10523 / SB164P1</strain>
    </source>
</reference>
<dbReference type="PATRIC" id="fig|879567.3.peg.1287"/>
<keyword evidence="5" id="KW-1185">Reference proteome</keyword>
<evidence type="ECO:0000313" key="4">
    <source>
        <dbReference type="EMBL" id="CCH48481.1"/>
    </source>
</evidence>
<evidence type="ECO:0000256" key="1">
    <source>
        <dbReference type="ARBA" id="ARBA00010990"/>
    </source>
</evidence>
<dbReference type="GO" id="GO:0005829">
    <property type="term" value="C:cytosol"/>
    <property type="evidence" value="ECO:0007669"/>
    <property type="project" value="TreeGrafter"/>
</dbReference>
<dbReference type="AlphaFoldDB" id="M1WJU0"/>
<dbReference type="BioCyc" id="DPIE1322246:BN4_RS17080-MONOMER"/>
<gene>
    <name evidence="4" type="ordered locus">BN4_11244</name>
</gene>